<dbReference type="InterPro" id="IPR036390">
    <property type="entry name" value="WH_DNA-bd_sf"/>
</dbReference>
<evidence type="ECO:0000256" key="2">
    <source>
        <dbReference type="ARBA" id="ARBA00023125"/>
    </source>
</evidence>
<evidence type="ECO:0000256" key="3">
    <source>
        <dbReference type="ARBA" id="ARBA00023163"/>
    </source>
</evidence>
<keyword evidence="1" id="KW-0805">Transcription regulation</keyword>
<dbReference type="Gene3D" id="3.30.70.920">
    <property type="match status" value="1"/>
</dbReference>
<dbReference type="EMBL" id="JBHLVX010000011">
    <property type="protein sequence ID" value="MFC0266914.1"/>
    <property type="molecule type" value="Genomic_DNA"/>
</dbReference>
<sequence length="149" mass="16610">MVHLDDIDLEIIRQLWNGRASYSDVSKTLQVSTKTIGKRVKVMTDSSAADITCLIDPFKLHDHGAAFVGFRILPEYRKAALAIIDDLKGVIMAAIVTGKFDIMAIVSFNGAFTYDAFIEVEVCKIPGIKDMETFIAFGSQNFQLRYLLD</sequence>
<accession>A0ABV6FZT8</accession>
<dbReference type="InterPro" id="IPR036388">
    <property type="entry name" value="WH-like_DNA-bd_sf"/>
</dbReference>
<dbReference type="Gene3D" id="1.10.10.10">
    <property type="entry name" value="Winged helix-like DNA-binding domain superfamily/Winged helix DNA-binding domain"/>
    <property type="match status" value="1"/>
</dbReference>
<evidence type="ECO:0000256" key="1">
    <source>
        <dbReference type="ARBA" id="ARBA00023015"/>
    </source>
</evidence>
<dbReference type="Pfam" id="PF01037">
    <property type="entry name" value="AsnC_trans_reg"/>
    <property type="match status" value="1"/>
</dbReference>
<dbReference type="InterPro" id="IPR019888">
    <property type="entry name" value="Tscrpt_reg_AsnC-like"/>
</dbReference>
<keyword evidence="2" id="KW-0238">DNA-binding</keyword>
<keyword evidence="3" id="KW-0804">Transcription</keyword>
<dbReference type="RefSeq" id="WP_019952295.1">
    <property type="nucleotide sequence ID" value="NZ_JBHLVX010000011.1"/>
</dbReference>
<dbReference type="InterPro" id="IPR011008">
    <property type="entry name" value="Dimeric_a/b-barrel"/>
</dbReference>
<dbReference type="SUPFAM" id="SSF46785">
    <property type="entry name" value="Winged helix' DNA-binding domain"/>
    <property type="match status" value="1"/>
</dbReference>
<dbReference type="Proteomes" id="UP001589814">
    <property type="component" value="Unassembled WGS sequence"/>
</dbReference>
<evidence type="ECO:0000259" key="4">
    <source>
        <dbReference type="Pfam" id="PF01037"/>
    </source>
</evidence>
<dbReference type="SUPFAM" id="SSF54909">
    <property type="entry name" value="Dimeric alpha+beta barrel"/>
    <property type="match status" value="1"/>
</dbReference>
<reference evidence="6 7" key="1">
    <citation type="submission" date="2024-09" db="EMBL/GenBank/DDBJ databases">
        <authorList>
            <person name="Sun Q."/>
            <person name="Mori K."/>
        </authorList>
    </citation>
    <scope>NUCLEOTIDE SEQUENCE [LARGE SCALE GENOMIC DNA]</scope>
    <source>
        <strain evidence="6 7">CCM 7415</strain>
    </source>
</reference>
<organism evidence="6 7">
    <name type="scientific">Kushneria aurantia</name>
    <dbReference type="NCBI Taxonomy" id="504092"/>
    <lineage>
        <taxon>Bacteria</taxon>
        <taxon>Pseudomonadati</taxon>
        <taxon>Pseudomonadota</taxon>
        <taxon>Gammaproteobacteria</taxon>
        <taxon>Oceanospirillales</taxon>
        <taxon>Halomonadaceae</taxon>
        <taxon>Kushneria</taxon>
    </lineage>
</organism>
<gene>
    <name evidence="6" type="ORF">ACFFHW_02690</name>
</gene>
<name>A0ABV6FZT8_9GAMM</name>
<feature type="domain" description="Transcription regulator AsnC/Lrp ligand binding" evidence="4">
    <location>
        <begin position="77"/>
        <end position="137"/>
    </location>
</feature>
<protein>
    <submittedName>
        <fullName evidence="6">Lrp/AsnC family transcriptional regulator</fullName>
    </submittedName>
</protein>
<feature type="domain" description="HTH asnC-type" evidence="5">
    <location>
        <begin position="4"/>
        <end position="41"/>
    </location>
</feature>
<dbReference type="PANTHER" id="PTHR30154:SF34">
    <property type="entry name" value="TRANSCRIPTIONAL REGULATOR AZLB"/>
    <property type="match status" value="1"/>
</dbReference>
<evidence type="ECO:0000313" key="7">
    <source>
        <dbReference type="Proteomes" id="UP001589814"/>
    </source>
</evidence>
<dbReference type="InterPro" id="IPR000485">
    <property type="entry name" value="AsnC-type_HTH_dom"/>
</dbReference>
<proteinExistence type="predicted"/>
<keyword evidence="7" id="KW-1185">Reference proteome</keyword>
<evidence type="ECO:0000259" key="5">
    <source>
        <dbReference type="Pfam" id="PF13404"/>
    </source>
</evidence>
<dbReference type="Pfam" id="PF13404">
    <property type="entry name" value="HTH_AsnC-type"/>
    <property type="match status" value="1"/>
</dbReference>
<evidence type="ECO:0000313" key="6">
    <source>
        <dbReference type="EMBL" id="MFC0266914.1"/>
    </source>
</evidence>
<comment type="caution">
    <text evidence="6">The sequence shown here is derived from an EMBL/GenBank/DDBJ whole genome shotgun (WGS) entry which is preliminary data.</text>
</comment>
<dbReference type="SMART" id="SM00344">
    <property type="entry name" value="HTH_ASNC"/>
    <property type="match status" value="1"/>
</dbReference>
<dbReference type="PANTHER" id="PTHR30154">
    <property type="entry name" value="LEUCINE-RESPONSIVE REGULATORY PROTEIN"/>
    <property type="match status" value="1"/>
</dbReference>
<dbReference type="InterPro" id="IPR019887">
    <property type="entry name" value="Tscrpt_reg_AsnC/Lrp_C"/>
</dbReference>